<dbReference type="InterPro" id="IPR049445">
    <property type="entry name" value="TetR_SbtR-like_C"/>
</dbReference>
<name>A0ABP8SE67_9ACTN</name>
<evidence type="ECO:0000256" key="3">
    <source>
        <dbReference type="ARBA" id="ARBA00023163"/>
    </source>
</evidence>
<dbReference type="Proteomes" id="UP001500307">
    <property type="component" value="Unassembled WGS sequence"/>
</dbReference>
<proteinExistence type="predicted"/>
<keyword evidence="3" id="KW-0804">Transcription</keyword>
<dbReference type="InterPro" id="IPR009057">
    <property type="entry name" value="Homeodomain-like_sf"/>
</dbReference>
<evidence type="ECO:0000259" key="5">
    <source>
        <dbReference type="PROSITE" id="PS50977"/>
    </source>
</evidence>
<dbReference type="InterPro" id="IPR001647">
    <property type="entry name" value="HTH_TetR"/>
</dbReference>
<dbReference type="EMBL" id="BAABGU010000009">
    <property type="protein sequence ID" value="GAA4567553.1"/>
    <property type="molecule type" value="Genomic_DNA"/>
</dbReference>
<protein>
    <submittedName>
        <fullName evidence="6">TetR/AcrR family transcriptional regulator</fullName>
    </submittedName>
</protein>
<keyword evidence="1" id="KW-0805">Transcription regulation</keyword>
<comment type="caution">
    <text evidence="6">The sequence shown here is derived from an EMBL/GenBank/DDBJ whole genome shotgun (WGS) entry which is preliminary data.</text>
</comment>
<sequence length="201" mass="21479">MPDTGPRPLRADALRNRQRLLDAAVRAFSHDGPEVTLDSIAKDAGVGIGTLYRHFPTREALIEAAYRNELTKLCDAAPDLLATLPPDRALRAWMDRFVDYLSTKRGMADALRLAIASGANPYAHSRDRLLATLHLLLAAGGATGAVRGDVAPADVLAGLSGISLVAGEPDQREQASRLLDLLMDGLAAHRLSDSPTGADRR</sequence>
<dbReference type="Pfam" id="PF00440">
    <property type="entry name" value="TetR_N"/>
    <property type="match status" value="1"/>
</dbReference>
<feature type="DNA-binding region" description="H-T-H motif" evidence="4">
    <location>
        <begin position="36"/>
        <end position="55"/>
    </location>
</feature>
<dbReference type="Pfam" id="PF21597">
    <property type="entry name" value="TetR_C_43"/>
    <property type="match status" value="1"/>
</dbReference>
<evidence type="ECO:0000313" key="6">
    <source>
        <dbReference type="EMBL" id="GAA4567553.1"/>
    </source>
</evidence>
<gene>
    <name evidence="6" type="ORF">GCM10023176_20010</name>
</gene>
<dbReference type="InterPro" id="IPR036271">
    <property type="entry name" value="Tet_transcr_reg_TetR-rel_C_sf"/>
</dbReference>
<accession>A0ABP8SE67</accession>
<keyword evidence="7" id="KW-1185">Reference proteome</keyword>
<evidence type="ECO:0000256" key="1">
    <source>
        <dbReference type="ARBA" id="ARBA00023015"/>
    </source>
</evidence>
<dbReference type="PANTHER" id="PTHR30055:SF234">
    <property type="entry name" value="HTH-TYPE TRANSCRIPTIONAL REGULATOR BETI"/>
    <property type="match status" value="1"/>
</dbReference>
<dbReference type="PRINTS" id="PR00455">
    <property type="entry name" value="HTHTETR"/>
</dbReference>
<evidence type="ECO:0000313" key="7">
    <source>
        <dbReference type="Proteomes" id="UP001500307"/>
    </source>
</evidence>
<dbReference type="SUPFAM" id="SSF46689">
    <property type="entry name" value="Homeodomain-like"/>
    <property type="match status" value="1"/>
</dbReference>
<evidence type="ECO:0000256" key="2">
    <source>
        <dbReference type="ARBA" id="ARBA00023125"/>
    </source>
</evidence>
<reference evidence="7" key="1">
    <citation type="journal article" date="2019" name="Int. J. Syst. Evol. Microbiol.">
        <title>The Global Catalogue of Microorganisms (GCM) 10K type strain sequencing project: providing services to taxonomists for standard genome sequencing and annotation.</title>
        <authorList>
            <consortium name="The Broad Institute Genomics Platform"/>
            <consortium name="The Broad Institute Genome Sequencing Center for Infectious Disease"/>
            <person name="Wu L."/>
            <person name="Ma J."/>
        </authorList>
    </citation>
    <scope>NUCLEOTIDE SEQUENCE [LARGE SCALE GENOMIC DNA]</scope>
    <source>
        <strain evidence="7">JCM 3175</strain>
    </source>
</reference>
<dbReference type="Gene3D" id="1.10.357.10">
    <property type="entry name" value="Tetracycline Repressor, domain 2"/>
    <property type="match status" value="1"/>
</dbReference>
<dbReference type="RefSeq" id="WP_346118326.1">
    <property type="nucleotide sequence ID" value="NZ_BAABGU010000009.1"/>
</dbReference>
<feature type="domain" description="HTH tetR-type" evidence="5">
    <location>
        <begin position="14"/>
        <end position="73"/>
    </location>
</feature>
<dbReference type="SUPFAM" id="SSF48498">
    <property type="entry name" value="Tetracyclin repressor-like, C-terminal domain"/>
    <property type="match status" value="1"/>
</dbReference>
<dbReference type="InterPro" id="IPR050109">
    <property type="entry name" value="HTH-type_TetR-like_transc_reg"/>
</dbReference>
<keyword evidence="2 4" id="KW-0238">DNA-binding</keyword>
<organism evidence="6 7">
    <name type="scientific">Micromonospora coerulea</name>
    <dbReference type="NCBI Taxonomy" id="47856"/>
    <lineage>
        <taxon>Bacteria</taxon>
        <taxon>Bacillati</taxon>
        <taxon>Actinomycetota</taxon>
        <taxon>Actinomycetes</taxon>
        <taxon>Micromonosporales</taxon>
        <taxon>Micromonosporaceae</taxon>
        <taxon>Micromonospora</taxon>
    </lineage>
</organism>
<dbReference type="PROSITE" id="PS50977">
    <property type="entry name" value="HTH_TETR_2"/>
    <property type="match status" value="1"/>
</dbReference>
<dbReference type="PANTHER" id="PTHR30055">
    <property type="entry name" value="HTH-TYPE TRANSCRIPTIONAL REGULATOR RUTR"/>
    <property type="match status" value="1"/>
</dbReference>
<evidence type="ECO:0000256" key="4">
    <source>
        <dbReference type="PROSITE-ProRule" id="PRU00335"/>
    </source>
</evidence>